<protein>
    <recommendedName>
        <fullName evidence="1">F-box domain-containing protein</fullName>
    </recommendedName>
</protein>
<organism evidence="2 3">
    <name type="scientific">Rhodosorus marinus</name>
    <dbReference type="NCBI Taxonomy" id="101924"/>
    <lineage>
        <taxon>Eukaryota</taxon>
        <taxon>Rhodophyta</taxon>
        <taxon>Stylonematophyceae</taxon>
        <taxon>Stylonematales</taxon>
        <taxon>Stylonemataceae</taxon>
        <taxon>Rhodosorus</taxon>
    </lineage>
</organism>
<dbReference type="AlphaFoldDB" id="A0AAV8UHI7"/>
<dbReference type="EMBL" id="JAMWBK010000013">
    <property type="protein sequence ID" value="KAJ8900782.1"/>
    <property type="molecule type" value="Genomic_DNA"/>
</dbReference>
<evidence type="ECO:0000313" key="3">
    <source>
        <dbReference type="Proteomes" id="UP001157974"/>
    </source>
</evidence>
<proteinExistence type="predicted"/>
<dbReference type="PROSITE" id="PS50181">
    <property type="entry name" value="FBOX"/>
    <property type="match status" value="1"/>
</dbReference>
<dbReference type="Proteomes" id="UP001157974">
    <property type="component" value="Unassembled WGS sequence"/>
</dbReference>
<feature type="domain" description="F-box" evidence="1">
    <location>
        <begin position="4"/>
        <end position="48"/>
    </location>
</feature>
<evidence type="ECO:0000313" key="2">
    <source>
        <dbReference type="EMBL" id="KAJ8900782.1"/>
    </source>
</evidence>
<name>A0AAV8UHI7_9RHOD</name>
<comment type="caution">
    <text evidence="2">The sequence shown here is derived from an EMBL/GenBank/DDBJ whole genome shotgun (WGS) entry which is preliminary data.</text>
</comment>
<keyword evidence="3" id="KW-1185">Reference proteome</keyword>
<dbReference type="InterPro" id="IPR001810">
    <property type="entry name" value="F-box_dom"/>
</dbReference>
<evidence type="ECO:0000259" key="1">
    <source>
        <dbReference type="PROSITE" id="PS50181"/>
    </source>
</evidence>
<accession>A0AAV8UHI7</accession>
<gene>
    <name evidence="2" type="ORF">NDN08_000083</name>
</gene>
<sequence>MNEVDVISDLPACLWELILDKLSVFELNEVARVDRRLFTLVVRYWEDLGRVEEPETEFESSITQAVSLFQGTPPGETRIVDKELHKLVSSSVLWGFTTSGELKTCLKSTATEKLCQRLQNVQDHGHTTPVSLFLSLLAKESMCPALIGTFLMVSCSRKVLRVTDVVCVLHFLLVHHGKTYCYEVLDQLFLETGRVSARGLTVRSSARRRSRQWYRRDKDVPVARIIVGLKTFWPASDIAEYMLYRSRSLQSVLRVESIIAEMAEWAPFFFIATVVQGLSDGIVVNTLRLLVRRQNLGPVATAS</sequence>
<reference evidence="2 3" key="1">
    <citation type="journal article" date="2023" name="Nat. Commun.">
        <title>Origin of minicircular mitochondrial genomes in red algae.</title>
        <authorList>
            <person name="Lee Y."/>
            <person name="Cho C.H."/>
            <person name="Lee Y.M."/>
            <person name="Park S.I."/>
            <person name="Yang J.H."/>
            <person name="West J.A."/>
            <person name="Bhattacharya D."/>
            <person name="Yoon H.S."/>
        </authorList>
    </citation>
    <scope>NUCLEOTIDE SEQUENCE [LARGE SCALE GENOMIC DNA]</scope>
    <source>
        <strain evidence="2 3">CCMP1338</strain>
        <tissue evidence="2">Whole cell</tissue>
    </source>
</reference>